<sequence length="310" mass="34440">MYIAINYCYFSEINFASYNQIMKIGIKVLTGISLILILSNCKSIKSGNTASVSKNNPEAKLSWKLGAQAYTFKLYTFAQALKKIDSCKLSYVEAFAGQQIGGGIEGKMGPDMDEAKRKAVLEMLKANHVKIIAFGVVSPKSEDEWIKLFDFCKAMGIETITSEPNEQYMPLLSKLTDKYLINLAIHNHPNPSHYWNPDVVLNAIKGQSKRIGACADIGHWVRSGLDPVDCLKKLEGHVLHSHMKDLNIKGKAGHDVHWGEGVGNIAGVIAELKRQNFKGAISAEYEYNWQSNSQDVAQSVINFRNLVAKE</sequence>
<protein>
    <submittedName>
        <fullName evidence="2">Xylose isomerase domain protein TIM barrel</fullName>
    </submittedName>
</protein>
<dbReference type="Gene3D" id="3.20.20.150">
    <property type="entry name" value="Divalent-metal-dependent TIM barrel enzymes"/>
    <property type="match status" value="1"/>
</dbReference>
<organism evidence="2 3">
    <name type="scientific">Pedobacter heparinus (strain ATCC 13125 / DSM 2366 / CIP 104194 / JCM 7457 / NBRC 12017 / NCIMB 9290 / NRRL B-14731 / HIM 762-3)</name>
    <dbReference type="NCBI Taxonomy" id="485917"/>
    <lineage>
        <taxon>Bacteria</taxon>
        <taxon>Pseudomonadati</taxon>
        <taxon>Bacteroidota</taxon>
        <taxon>Sphingobacteriia</taxon>
        <taxon>Sphingobacteriales</taxon>
        <taxon>Sphingobacteriaceae</taxon>
        <taxon>Pedobacter</taxon>
    </lineage>
</organism>
<name>C6Y3B1_PEDHD</name>
<dbReference type="InterPro" id="IPR050312">
    <property type="entry name" value="IolE/XylAMocC-like"/>
</dbReference>
<dbReference type="InterPro" id="IPR036237">
    <property type="entry name" value="Xyl_isomerase-like_sf"/>
</dbReference>
<evidence type="ECO:0000313" key="2">
    <source>
        <dbReference type="EMBL" id="ACU05336.1"/>
    </source>
</evidence>
<dbReference type="HOGENOM" id="CLU_085355_0_0_10"/>
<dbReference type="Pfam" id="PF01261">
    <property type="entry name" value="AP_endonuc_2"/>
    <property type="match status" value="1"/>
</dbReference>
<dbReference type="SUPFAM" id="SSF51658">
    <property type="entry name" value="Xylose isomerase-like"/>
    <property type="match status" value="1"/>
</dbReference>
<evidence type="ECO:0000313" key="3">
    <source>
        <dbReference type="Proteomes" id="UP000000852"/>
    </source>
</evidence>
<reference evidence="2 3" key="1">
    <citation type="journal article" date="2009" name="Stand. Genomic Sci.">
        <title>Complete genome sequence of Pedobacter heparinus type strain (HIM 762-3).</title>
        <authorList>
            <person name="Han C."/>
            <person name="Spring S."/>
            <person name="Lapidus A."/>
            <person name="Del Rio T.G."/>
            <person name="Tice H."/>
            <person name="Copeland A."/>
            <person name="Cheng J.F."/>
            <person name="Lucas S."/>
            <person name="Chen F."/>
            <person name="Nolan M."/>
            <person name="Bruce D."/>
            <person name="Goodwin L."/>
            <person name="Pitluck S."/>
            <person name="Ivanova N."/>
            <person name="Mavromatis K."/>
            <person name="Mikhailova N."/>
            <person name="Pati A."/>
            <person name="Chen A."/>
            <person name="Palaniappan K."/>
            <person name="Land M."/>
            <person name="Hauser L."/>
            <person name="Chang Y.J."/>
            <person name="Jeffries C.C."/>
            <person name="Saunders E."/>
            <person name="Chertkov O."/>
            <person name="Brettin T."/>
            <person name="Goker M."/>
            <person name="Rohde M."/>
            <person name="Bristow J."/>
            <person name="Eisen J.A."/>
            <person name="Markowitz V."/>
            <person name="Hugenholtz P."/>
            <person name="Kyrpides N.C."/>
            <person name="Klenk H.P."/>
            <person name="Detter J.C."/>
        </authorList>
    </citation>
    <scope>NUCLEOTIDE SEQUENCE [LARGE SCALE GENOMIC DNA]</scope>
    <source>
        <strain evidence="3">ATCC 13125 / DSM 2366 / CIP 104194 / JCM 7457 / NBRC 12017 / NCIMB 9290 / NRRL B-14731 / HIM 762-3</strain>
    </source>
</reference>
<dbReference type="KEGG" id="phe:Phep_3140"/>
<dbReference type="InterPro" id="IPR013022">
    <property type="entry name" value="Xyl_isomerase-like_TIM-brl"/>
</dbReference>
<dbReference type="EMBL" id="CP001681">
    <property type="protein sequence ID" value="ACU05336.1"/>
    <property type="molecule type" value="Genomic_DNA"/>
</dbReference>
<feature type="domain" description="Xylose isomerase-like TIM barrel" evidence="1">
    <location>
        <begin position="89"/>
        <end position="295"/>
    </location>
</feature>
<gene>
    <name evidence="2" type="ordered locus">Phep_3140</name>
</gene>
<keyword evidence="3" id="KW-1185">Reference proteome</keyword>
<keyword evidence="2" id="KW-0413">Isomerase</keyword>
<dbReference type="AlphaFoldDB" id="C6Y3B1"/>
<proteinExistence type="predicted"/>
<dbReference type="STRING" id="485917.Phep_3140"/>
<evidence type="ECO:0000259" key="1">
    <source>
        <dbReference type="Pfam" id="PF01261"/>
    </source>
</evidence>
<dbReference type="eggNOG" id="COG1082">
    <property type="taxonomic scope" value="Bacteria"/>
</dbReference>
<accession>C6Y3B1</accession>
<dbReference type="Proteomes" id="UP000000852">
    <property type="component" value="Chromosome"/>
</dbReference>
<dbReference type="PANTHER" id="PTHR12110">
    <property type="entry name" value="HYDROXYPYRUVATE ISOMERASE"/>
    <property type="match status" value="1"/>
</dbReference>
<dbReference type="GO" id="GO:0016853">
    <property type="term" value="F:isomerase activity"/>
    <property type="evidence" value="ECO:0007669"/>
    <property type="project" value="UniProtKB-KW"/>
</dbReference>
<dbReference type="PANTHER" id="PTHR12110:SF41">
    <property type="entry name" value="INOSOSE DEHYDRATASE"/>
    <property type="match status" value="1"/>
</dbReference>